<evidence type="ECO:0000313" key="6">
    <source>
        <dbReference type="Proteomes" id="UP000288805"/>
    </source>
</evidence>
<feature type="domain" description="Reverse transcriptase Ty1/copia-type" evidence="3">
    <location>
        <begin position="659"/>
        <end position="753"/>
    </location>
</feature>
<evidence type="ECO:0000313" key="5">
    <source>
        <dbReference type="EMBL" id="RVX00106.1"/>
    </source>
</evidence>
<feature type="compositionally biased region" description="Polar residues" evidence="2">
    <location>
        <begin position="219"/>
        <end position="234"/>
    </location>
</feature>
<keyword evidence="1" id="KW-0378">Hydrolase</keyword>
<dbReference type="Pfam" id="PF22936">
    <property type="entry name" value="Pol_BBD"/>
    <property type="match status" value="1"/>
</dbReference>
<evidence type="ECO:0000259" key="4">
    <source>
        <dbReference type="Pfam" id="PF22936"/>
    </source>
</evidence>
<feature type="domain" description="Retrovirus-related Pol polyprotein from transposon TNT 1-94-like beta-barrel" evidence="4">
    <location>
        <begin position="343"/>
        <end position="416"/>
    </location>
</feature>
<evidence type="ECO:0000256" key="1">
    <source>
        <dbReference type="ARBA" id="ARBA00022750"/>
    </source>
</evidence>
<dbReference type="InterPro" id="IPR013103">
    <property type="entry name" value="RVT_2"/>
</dbReference>
<organism evidence="5 6">
    <name type="scientific">Vitis vinifera</name>
    <name type="common">Grape</name>
    <dbReference type="NCBI Taxonomy" id="29760"/>
    <lineage>
        <taxon>Eukaryota</taxon>
        <taxon>Viridiplantae</taxon>
        <taxon>Streptophyta</taxon>
        <taxon>Embryophyta</taxon>
        <taxon>Tracheophyta</taxon>
        <taxon>Spermatophyta</taxon>
        <taxon>Magnoliopsida</taxon>
        <taxon>eudicotyledons</taxon>
        <taxon>Gunneridae</taxon>
        <taxon>Pentapetalae</taxon>
        <taxon>rosids</taxon>
        <taxon>Vitales</taxon>
        <taxon>Vitaceae</taxon>
        <taxon>Viteae</taxon>
        <taxon>Vitis</taxon>
    </lineage>
</organism>
<dbReference type="PANTHER" id="PTHR11439:SF484">
    <property type="entry name" value="REVERSE TRANSCRIPTASE TY1_COPIA-TYPE DOMAIN-CONTAINING PROTEIN"/>
    <property type="match status" value="1"/>
</dbReference>
<dbReference type="Pfam" id="PF07727">
    <property type="entry name" value="RVT_2"/>
    <property type="match status" value="2"/>
</dbReference>
<protein>
    <submittedName>
        <fullName evidence="5">Retrovirus-related Pol polyprotein from transposon RE1</fullName>
    </submittedName>
</protein>
<keyword evidence="1" id="KW-0645">Protease</keyword>
<dbReference type="SUPFAM" id="SSF56672">
    <property type="entry name" value="DNA/RNA polymerases"/>
    <property type="match status" value="1"/>
</dbReference>
<feature type="region of interest" description="Disordered" evidence="2">
    <location>
        <begin position="219"/>
        <end position="250"/>
    </location>
</feature>
<comment type="caution">
    <text evidence="5">The sequence shown here is derived from an EMBL/GenBank/DDBJ whole genome shotgun (WGS) entry which is preliminary data.</text>
</comment>
<sequence length="992" mass="110888">MTFFPAIFFDTDHIIRSAKRRSETFLKAPEPKTDPRTSHEPFFSGGLNPTRQRPPPASDGSSFLGQDLCVPWEGLFFLPVTFLLCLGPDILGSSSTVEIRPPFRALFDPNVIQSQFMGQGYENHLVTPEDVIPNVDKVQWKKIDAQLCSAKGLYTNDIQRFYKVVSDIVHVRQQDMDLSTYIGRIASLKEEFLTLMPFTDKFFMVLTLIGLRPDLESTLSTDGPSDSSVLASQTNSREGRSGNRGRGPRPQCTYCNKLAHTRDHCYQLHGWPPRTAHIAQSSDPLLSRPDSAAGSTSQSITLTGNDYDAYLRYQAATSGSVASIAQTGNVSVCFTQSPSLGPWILDSGVFDHISSNKHLYSSITTTSALPTVTLFNGSQTMAKGIGLAHPLPSLPLHSILYAPKCPFNLISISKITRTLNCSIIFSDKSVILQDRTCIFTDAPLLIHNRLGHPSFSKFQKMVPRFSTLSSLAYKSLTMLGNIFLHPLLLLCPNMGSSISHLLLILLNKMGLLNIKIDILLRQLVPSFSIIMTSSPPRLRNASSWNTLDFRRAIVVIPLTLIVIFSPADVIFFEDSPFFSSSESLPISEVYHRRHRVVAPPLFSAEVPDDSPPIPSIFLPRPCHLLTICLSLFGKSTSEALSHPGWRQTMVDEMAALHSNGTWDLVSLPPGKSIVGCCWVYSVKVGSDGQVDRLKARLVAKGYTQIYGCDYGDTFSPVAKIAFVRLFLSMAVMCYWPLYRLDIKNAFLHGELLESPRAWFGRFSSVVQEFGMLRSSDQEGIQRLKQHLFNHFQTKYLGKLKYFLGLEITQSNSGVVMSQRKYALDILEETGMLECKLVDTPMDPNIKLVTGQGEPLRDPGRYRRLVGKLNYLTITQPDIFFPVRTPDQGMLYEDRDHTQIVGYIDADWADSPSDRHSTSGPHYILHLIQSFMKGPNIEVDCHFIREKIISWCVATSFVNSNDQPADIFTKSFRGPRIKYICNKLGAYDIYAPA</sequence>
<dbReference type="GO" id="GO:0004190">
    <property type="term" value="F:aspartic-type endopeptidase activity"/>
    <property type="evidence" value="ECO:0007669"/>
    <property type="project" value="UniProtKB-KW"/>
</dbReference>
<dbReference type="AlphaFoldDB" id="A0A438ITZ7"/>
<reference evidence="5 6" key="1">
    <citation type="journal article" date="2018" name="PLoS Genet.">
        <title>Population sequencing reveals clonal diversity and ancestral inbreeding in the grapevine cultivar Chardonnay.</title>
        <authorList>
            <person name="Roach M.J."/>
            <person name="Johnson D.L."/>
            <person name="Bohlmann J."/>
            <person name="van Vuuren H.J."/>
            <person name="Jones S.J."/>
            <person name="Pretorius I.S."/>
            <person name="Schmidt S.A."/>
            <person name="Borneman A.R."/>
        </authorList>
    </citation>
    <scope>NUCLEOTIDE SEQUENCE [LARGE SCALE GENOMIC DNA]</scope>
    <source>
        <strain evidence="6">cv. Chardonnay</strain>
        <tissue evidence="5">Leaf</tissue>
    </source>
</reference>
<name>A0A438ITZ7_VITVI</name>
<evidence type="ECO:0000256" key="2">
    <source>
        <dbReference type="SAM" id="MobiDB-lite"/>
    </source>
</evidence>
<accession>A0A438ITZ7</accession>
<keyword evidence="1" id="KW-0064">Aspartyl protease</keyword>
<dbReference type="InterPro" id="IPR043502">
    <property type="entry name" value="DNA/RNA_pol_sf"/>
</dbReference>
<evidence type="ECO:0000259" key="3">
    <source>
        <dbReference type="Pfam" id="PF07727"/>
    </source>
</evidence>
<feature type="region of interest" description="Disordered" evidence="2">
    <location>
        <begin position="24"/>
        <end position="60"/>
    </location>
</feature>
<feature type="compositionally biased region" description="Basic and acidic residues" evidence="2">
    <location>
        <begin position="24"/>
        <end position="39"/>
    </location>
</feature>
<gene>
    <name evidence="5" type="primary">RE1_2781</name>
    <name evidence="5" type="ORF">CK203_026611</name>
</gene>
<feature type="region of interest" description="Disordered" evidence="2">
    <location>
        <begin position="279"/>
        <end position="298"/>
    </location>
</feature>
<dbReference type="Proteomes" id="UP000288805">
    <property type="component" value="Unassembled WGS sequence"/>
</dbReference>
<dbReference type="PANTHER" id="PTHR11439">
    <property type="entry name" value="GAG-POL-RELATED RETROTRANSPOSON"/>
    <property type="match status" value="1"/>
</dbReference>
<dbReference type="InterPro" id="IPR054722">
    <property type="entry name" value="PolX-like_BBD"/>
</dbReference>
<dbReference type="EMBL" id="QGNW01000083">
    <property type="protein sequence ID" value="RVX00106.1"/>
    <property type="molecule type" value="Genomic_DNA"/>
</dbReference>
<proteinExistence type="predicted"/>
<feature type="domain" description="Reverse transcriptase Ty1/copia-type" evidence="3">
    <location>
        <begin position="771"/>
        <end position="841"/>
    </location>
</feature>